<evidence type="ECO:0000313" key="4">
    <source>
        <dbReference type="Proteomes" id="UP001596137"/>
    </source>
</evidence>
<reference evidence="4" key="1">
    <citation type="journal article" date="2019" name="Int. J. Syst. Evol. Microbiol.">
        <title>The Global Catalogue of Microorganisms (GCM) 10K type strain sequencing project: providing services to taxonomists for standard genome sequencing and annotation.</title>
        <authorList>
            <consortium name="The Broad Institute Genomics Platform"/>
            <consortium name="The Broad Institute Genome Sequencing Center for Infectious Disease"/>
            <person name="Wu L."/>
            <person name="Ma J."/>
        </authorList>
    </citation>
    <scope>NUCLEOTIDE SEQUENCE [LARGE SCALE GENOMIC DNA]</scope>
    <source>
        <strain evidence="4">JCM 30346</strain>
    </source>
</reference>
<feature type="region of interest" description="Disordered" evidence="1">
    <location>
        <begin position="116"/>
        <end position="139"/>
    </location>
</feature>
<comment type="caution">
    <text evidence="3">The sequence shown here is derived from an EMBL/GenBank/DDBJ whole genome shotgun (WGS) entry which is preliminary data.</text>
</comment>
<keyword evidence="4" id="KW-1185">Reference proteome</keyword>
<evidence type="ECO:0000256" key="2">
    <source>
        <dbReference type="SAM" id="Phobius"/>
    </source>
</evidence>
<evidence type="ECO:0000313" key="3">
    <source>
        <dbReference type="EMBL" id="MFC6082113.1"/>
    </source>
</evidence>
<feature type="transmembrane region" description="Helical" evidence="2">
    <location>
        <begin position="148"/>
        <end position="168"/>
    </location>
</feature>
<organism evidence="3 4">
    <name type="scientific">Sphaerisporangium aureirubrum</name>
    <dbReference type="NCBI Taxonomy" id="1544736"/>
    <lineage>
        <taxon>Bacteria</taxon>
        <taxon>Bacillati</taxon>
        <taxon>Actinomycetota</taxon>
        <taxon>Actinomycetes</taxon>
        <taxon>Streptosporangiales</taxon>
        <taxon>Streptosporangiaceae</taxon>
        <taxon>Sphaerisporangium</taxon>
    </lineage>
</organism>
<evidence type="ECO:0000256" key="1">
    <source>
        <dbReference type="SAM" id="MobiDB-lite"/>
    </source>
</evidence>
<sequence>MTIAQTATASVGRLGLAAAAFGRPEFARNGERPEAAGEPAETATGVRPGMSDSMYDLLVNAAIAAGWLSERRTLYGRSLGRDAKFMVTAKDVLVAGTVLTGAAALVGKLLSRGESPAGPSVSGAENASADAATDTEGNRRRLRSMTELNRAFALLAVASTPFINFALFDSYHPHPLRSFFSLW</sequence>
<gene>
    <name evidence="3" type="ORF">ACFP1K_13195</name>
</gene>
<keyword evidence="2" id="KW-0812">Transmembrane</keyword>
<dbReference type="Proteomes" id="UP001596137">
    <property type="component" value="Unassembled WGS sequence"/>
</dbReference>
<protein>
    <submittedName>
        <fullName evidence="3">Uncharacterized protein</fullName>
    </submittedName>
</protein>
<keyword evidence="2" id="KW-1133">Transmembrane helix</keyword>
<keyword evidence="2" id="KW-0472">Membrane</keyword>
<feature type="region of interest" description="Disordered" evidence="1">
    <location>
        <begin position="28"/>
        <end position="48"/>
    </location>
</feature>
<dbReference type="EMBL" id="JBHSRF010000014">
    <property type="protein sequence ID" value="MFC6082113.1"/>
    <property type="molecule type" value="Genomic_DNA"/>
</dbReference>
<proteinExistence type="predicted"/>
<dbReference type="RefSeq" id="WP_380751413.1">
    <property type="nucleotide sequence ID" value="NZ_JBHSRF010000014.1"/>
</dbReference>
<feature type="compositionally biased region" description="Low complexity" evidence="1">
    <location>
        <begin position="36"/>
        <end position="45"/>
    </location>
</feature>
<name>A0ABW1NGV8_9ACTN</name>
<accession>A0ABW1NGV8</accession>